<dbReference type="EMBL" id="CP000529">
    <property type="protein sequence ID" value="ABM36336.1"/>
    <property type="molecule type" value="Genomic_DNA"/>
</dbReference>
<dbReference type="Pfam" id="PF03401">
    <property type="entry name" value="TctC"/>
    <property type="match status" value="1"/>
</dbReference>
<evidence type="ECO:0000313" key="2">
    <source>
        <dbReference type="EMBL" id="ABM36336.1"/>
    </source>
</evidence>
<keyword evidence="3" id="KW-1185">Reference proteome</keyword>
<reference evidence="3" key="1">
    <citation type="journal article" date="2009" name="Environ. Microbiol.">
        <title>The genome of Polaromonas naphthalenivorans strain CJ2, isolated from coal tar-contaminated sediment, reveals physiological and metabolic versatility and evolution through extensive horizontal gene transfer.</title>
        <authorList>
            <person name="Yagi J.M."/>
            <person name="Sims D."/>
            <person name="Brettin T."/>
            <person name="Bruce D."/>
            <person name="Madsen E.L."/>
        </authorList>
    </citation>
    <scope>NUCLEOTIDE SEQUENCE [LARGE SCALE GENOMIC DNA]</scope>
    <source>
        <strain evidence="3">CJ2</strain>
    </source>
</reference>
<evidence type="ECO:0000313" key="3">
    <source>
        <dbReference type="Proteomes" id="UP000000644"/>
    </source>
</evidence>
<dbReference type="PANTHER" id="PTHR42928">
    <property type="entry name" value="TRICARBOXYLATE-BINDING PROTEIN"/>
    <property type="match status" value="1"/>
</dbReference>
<dbReference type="PANTHER" id="PTHR42928:SF5">
    <property type="entry name" value="BLR1237 PROTEIN"/>
    <property type="match status" value="1"/>
</dbReference>
<dbReference type="KEGG" id="pna:Pnap_1019"/>
<dbReference type="InterPro" id="IPR042100">
    <property type="entry name" value="Bug_dom1"/>
</dbReference>
<dbReference type="OrthoDB" id="8678477at2"/>
<sequence length="334" mass="35210">MIQKYASKRPFSHIQRSLIALFLGASMITPLTALAQAWPAKPIRVIVNFPPGGAADQIARAITLPLQEALGQPVIVDNRAGAGGNIGGDALAKSPPDGYTLLLTSGGLVSINPAIYPKMSFDPARDIIPVAAAARVLVFLEVKPSLPVKNVKEFIAYAKANPGKLTYASPGNGSSPHLAGEMFKDMTQSFSVHVPYRGAAPAMQDLLGGQVDFMFDPGIGLNHVRAGKLRLLAVGSPKRSPLFPDVPTLSEVGLKGFDADTVFGFYAPTGTPVAIVTRLNSEINKILATQAVKDRVAGLGGEVAPMTPAEFGAKAHEDTARFSKLIKDRHISGD</sequence>
<dbReference type="Proteomes" id="UP000000644">
    <property type="component" value="Chromosome"/>
</dbReference>
<accession>A1VL08</accession>
<dbReference type="InterPro" id="IPR005064">
    <property type="entry name" value="BUG"/>
</dbReference>
<evidence type="ECO:0000256" key="1">
    <source>
        <dbReference type="ARBA" id="ARBA00006987"/>
    </source>
</evidence>
<protein>
    <submittedName>
        <fullName evidence="2">Uncharacterized protein UPF0065</fullName>
    </submittedName>
</protein>
<dbReference type="SUPFAM" id="SSF53850">
    <property type="entry name" value="Periplasmic binding protein-like II"/>
    <property type="match status" value="1"/>
</dbReference>
<comment type="similarity">
    <text evidence="1">Belongs to the UPF0065 (bug) family.</text>
</comment>
<proteinExistence type="inferred from homology"/>
<dbReference type="HOGENOM" id="CLU_045683_0_0_4"/>
<organism evidence="2 3">
    <name type="scientific">Polaromonas naphthalenivorans (strain CJ2)</name>
    <dbReference type="NCBI Taxonomy" id="365044"/>
    <lineage>
        <taxon>Bacteria</taxon>
        <taxon>Pseudomonadati</taxon>
        <taxon>Pseudomonadota</taxon>
        <taxon>Betaproteobacteria</taxon>
        <taxon>Burkholderiales</taxon>
        <taxon>Comamonadaceae</taxon>
        <taxon>Polaromonas</taxon>
    </lineage>
</organism>
<dbReference type="Gene3D" id="3.40.190.150">
    <property type="entry name" value="Bordetella uptake gene, domain 1"/>
    <property type="match status" value="1"/>
</dbReference>
<gene>
    <name evidence="2" type="ordered locus">Pnap_1019</name>
</gene>
<dbReference type="AlphaFoldDB" id="A1VL08"/>
<dbReference type="STRING" id="365044.Pnap_1019"/>
<dbReference type="CDD" id="cd13578">
    <property type="entry name" value="PBP2_Bug27"/>
    <property type="match status" value="1"/>
</dbReference>
<dbReference type="Gene3D" id="3.40.190.10">
    <property type="entry name" value="Periplasmic binding protein-like II"/>
    <property type="match status" value="1"/>
</dbReference>
<dbReference type="PIRSF" id="PIRSF017082">
    <property type="entry name" value="YflP"/>
    <property type="match status" value="1"/>
</dbReference>
<dbReference type="eggNOG" id="COG3181">
    <property type="taxonomic scope" value="Bacteria"/>
</dbReference>
<name>A1VL08_POLNA</name>